<organism evidence="2 3">
    <name type="scientific">Lysobacter panacisoli</name>
    <dbReference type="NCBI Taxonomy" id="1255263"/>
    <lineage>
        <taxon>Bacteria</taxon>
        <taxon>Pseudomonadati</taxon>
        <taxon>Pseudomonadota</taxon>
        <taxon>Gammaproteobacteria</taxon>
        <taxon>Lysobacterales</taxon>
        <taxon>Lysobacteraceae</taxon>
        <taxon>Lysobacter</taxon>
    </lineage>
</organism>
<evidence type="ECO:0000256" key="1">
    <source>
        <dbReference type="SAM" id="MobiDB-lite"/>
    </source>
</evidence>
<sequence>MPIVTTTSATNTANGSQACKRKKRASWRTTNGTVVASGIGRAESLRTRRIIEGGRIIGQHRSRDGAYHRNRGVGERSYSKAFRVVQAGEIQLRVAMRCGH</sequence>
<dbReference type="EMBL" id="BAABKY010000002">
    <property type="protein sequence ID" value="GAA5075263.1"/>
    <property type="molecule type" value="Genomic_DNA"/>
</dbReference>
<dbReference type="Proteomes" id="UP001501083">
    <property type="component" value="Unassembled WGS sequence"/>
</dbReference>
<reference evidence="3" key="1">
    <citation type="journal article" date="2019" name="Int. J. Syst. Evol. Microbiol.">
        <title>The Global Catalogue of Microorganisms (GCM) 10K type strain sequencing project: providing services to taxonomists for standard genome sequencing and annotation.</title>
        <authorList>
            <consortium name="The Broad Institute Genomics Platform"/>
            <consortium name="The Broad Institute Genome Sequencing Center for Infectious Disease"/>
            <person name="Wu L."/>
            <person name="Ma J."/>
        </authorList>
    </citation>
    <scope>NUCLEOTIDE SEQUENCE [LARGE SCALE GENOMIC DNA]</scope>
    <source>
        <strain evidence="3">JCM 19212</strain>
    </source>
</reference>
<name>A0ABP9LBV7_9GAMM</name>
<keyword evidence="3" id="KW-1185">Reference proteome</keyword>
<comment type="caution">
    <text evidence="2">The sequence shown here is derived from an EMBL/GenBank/DDBJ whole genome shotgun (WGS) entry which is preliminary data.</text>
</comment>
<feature type="compositionally biased region" description="Low complexity" evidence="1">
    <location>
        <begin position="1"/>
        <end position="16"/>
    </location>
</feature>
<accession>A0ABP9LBV7</accession>
<protein>
    <submittedName>
        <fullName evidence="2">Uncharacterized protein</fullName>
    </submittedName>
</protein>
<feature type="region of interest" description="Disordered" evidence="1">
    <location>
        <begin position="1"/>
        <end position="29"/>
    </location>
</feature>
<gene>
    <name evidence="2" type="ORF">GCM10025759_18660</name>
</gene>
<proteinExistence type="predicted"/>
<evidence type="ECO:0000313" key="3">
    <source>
        <dbReference type="Proteomes" id="UP001501083"/>
    </source>
</evidence>
<evidence type="ECO:0000313" key="2">
    <source>
        <dbReference type="EMBL" id="GAA5075263.1"/>
    </source>
</evidence>